<dbReference type="InterPro" id="IPR029052">
    <property type="entry name" value="Metallo-depent_PP-like"/>
</dbReference>
<dbReference type="Gene3D" id="3.90.780.10">
    <property type="entry name" value="5'-Nucleotidase, C-terminal domain"/>
    <property type="match status" value="1"/>
</dbReference>
<organism evidence="5">
    <name type="scientific">Mesoaciditoga lauensis</name>
    <dbReference type="NCBI Taxonomy" id="1495039"/>
    <lineage>
        <taxon>Bacteria</taxon>
        <taxon>Thermotogati</taxon>
        <taxon>Thermotogota</taxon>
        <taxon>Thermotogae</taxon>
        <taxon>Mesoaciditogales</taxon>
        <taxon>Mesoaciditogaceae</taxon>
        <taxon>Mesoaciditoga</taxon>
    </lineage>
</organism>
<gene>
    <name evidence="5" type="ORF">ENX73_02255</name>
</gene>
<reference evidence="5" key="1">
    <citation type="journal article" date="2020" name="mSystems">
        <title>Genome- and Community-Level Interaction Insights into Carbon Utilization and Element Cycling Functions of Hydrothermarchaeota in Hydrothermal Sediment.</title>
        <authorList>
            <person name="Zhou Z."/>
            <person name="Liu Y."/>
            <person name="Xu W."/>
            <person name="Pan J."/>
            <person name="Luo Z.H."/>
            <person name="Li M."/>
        </authorList>
    </citation>
    <scope>NUCLEOTIDE SEQUENCE [LARGE SCALE GENOMIC DNA]</scope>
    <source>
        <strain evidence="5">SpSt-966</strain>
    </source>
</reference>
<dbReference type="GO" id="GO:0000166">
    <property type="term" value="F:nucleotide binding"/>
    <property type="evidence" value="ECO:0007669"/>
    <property type="project" value="UniProtKB-KW"/>
</dbReference>
<protein>
    <submittedName>
        <fullName evidence="5">Bifunctional metallophosphatase/5'-nucleotidase</fullName>
    </submittedName>
</protein>
<dbReference type="Pfam" id="PF00149">
    <property type="entry name" value="Metallophos"/>
    <property type="match status" value="1"/>
</dbReference>
<dbReference type="InterPro" id="IPR006179">
    <property type="entry name" value="5_nucleotidase/apyrase"/>
</dbReference>
<dbReference type="PANTHER" id="PTHR11575:SF6">
    <property type="entry name" value="2',3'-CYCLIC-NUCLEOTIDE 2'-PHOSPHODIESTERASE_3'-NUCLEOTIDASE"/>
    <property type="match status" value="1"/>
</dbReference>
<dbReference type="InterPro" id="IPR036907">
    <property type="entry name" value="5'-Nucleotdase_C_sf"/>
</dbReference>
<evidence type="ECO:0000256" key="2">
    <source>
        <dbReference type="RuleBase" id="RU362119"/>
    </source>
</evidence>
<dbReference type="InterPro" id="IPR004843">
    <property type="entry name" value="Calcineurin-like_PHP"/>
</dbReference>
<proteinExistence type="inferred from homology"/>
<dbReference type="GO" id="GO:0030288">
    <property type="term" value="C:outer membrane-bounded periplasmic space"/>
    <property type="evidence" value="ECO:0007669"/>
    <property type="project" value="TreeGrafter"/>
</dbReference>
<evidence type="ECO:0000313" key="5">
    <source>
        <dbReference type="EMBL" id="HGE74931.1"/>
    </source>
</evidence>
<dbReference type="SUPFAM" id="SSF55816">
    <property type="entry name" value="5'-nucleotidase (syn. UDP-sugar hydrolase), C-terminal domain"/>
    <property type="match status" value="1"/>
</dbReference>
<feature type="domain" description="Calcineurin-like phosphoesterase" evidence="3">
    <location>
        <begin position="7"/>
        <end position="238"/>
    </location>
</feature>
<keyword evidence="2" id="KW-0547">Nucleotide-binding</keyword>
<keyword evidence="2" id="KW-0378">Hydrolase</keyword>
<keyword evidence="1" id="KW-0732">Signal</keyword>
<sequence>MKEFNLTILTTTDLHGYIFPVDYTTKRPLEYGLAKISTMIKEIRSERTNVLYLDDGDSIQGSPLEYYHGVVDNTDEDPTIKALNYLKCDAMTIGNHEFNFGRKVLEKAIMEANFPVTAANIVDKKTGKPKFGDGYKIFNFQDGPKVAYLCLTTKYIPFWEEQEYINDLEFLDPIEVGKIYVDKLKNFADAIIVGYHGGLERDPESGDLISEQTGENQGYEMATTLDGVSAFIFGHQHRSFSLKIKGVPVIMASSWGKALGRIEMNFRYEKSWDVGSTSVELLSTNGVQPDRMMLKTERPYQMTVTKWLDEPVGEALEDFYISDVMYGRTHETALVNLINDVQLRYSGAELSATSIFSSEVHGWKKGIITRRDVMGTYIFSNMLKVFEFTGYEIKEIMEHSAKYFTIEDGKITSSGDLAGYKYLIFRGVSYVIDLNGESGHRIVNLEKDGKPFDLDRRYTLAVNSYQAGGSGGYTMFIGKKPVKEINVEIAELIIGYIKEQSTIRPAQSNNGWSIMY</sequence>
<dbReference type="Gene3D" id="3.60.21.10">
    <property type="match status" value="1"/>
</dbReference>
<dbReference type="GO" id="GO:0016787">
    <property type="term" value="F:hydrolase activity"/>
    <property type="evidence" value="ECO:0007669"/>
    <property type="project" value="UniProtKB-KW"/>
</dbReference>
<comment type="similarity">
    <text evidence="2">Belongs to the 5'-nucleotidase family.</text>
</comment>
<comment type="caution">
    <text evidence="5">The sequence shown here is derived from an EMBL/GenBank/DDBJ whole genome shotgun (WGS) entry which is preliminary data.</text>
</comment>
<dbReference type="PANTHER" id="PTHR11575">
    <property type="entry name" value="5'-NUCLEOTIDASE-RELATED"/>
    <property type="match status" value="1"/>
</dbReference>
<dbReference type="Pfam" id="PF02872">
    <property type="entry name" value="5_nucleotid_C"/>
    <property type="match status" value="1"/>
</dbReference>
<name>A0A7V3RE68_9BACT</name>
<dbReference type="GO" id="GO:0009166">
    <property type="term" value="P:nucleotide catabolic process"/>
    <property type="evidence" value="ECO:0007669"/>
    <property type="project" value="InterPro"/>
</dbReference>
<evidence type="ECO:0000256" key="1">
    <source>
        <dbReference type="ARBA" id="ARBA00022729"/>
    </source>
</evidence>
<dbReference type="AlphaFoldDB" id="A0A7V3RE68"/>
<accession>A0A7V3RE68</accession>
<evidence type="ECO:0000259" key="4">
    <source>
        <dbReference type="Pfam" id="PF02872"/>
    </source>
</evidence>
<dbReference type="SUPFAM" id="SSF56300">
    <property type="entry name" value="Metallo-dependent phosphatases"/>
    <property type="match status" value="1"/>
</dbReference>
<dbReference type="EMBL" id="DTPE01000095">
    <property type="protein sequence ID" value="HGE74931.1"/>
    <property type="molecule type" value="Genomic_DNA"/>
</dbReference>
<dbReference type="PRINTS" id="PR01607">
    <property type="entry name" value="APYRASEFAMLY"/>
</dbReference>
<evidence type="ECO:0000259" key="3">
    <source>
        <dbReference type="Pfam" id="PF00149"/>
    </source>
</evidence>
<dbReference type="InterPro" id="IPR008334">
    <property type="entry name" value="5'-Nucleotdase_C"/>
</dbReference>
<feature type="domain" description="5'-Nucleotidase C-terminal" evidence="4">
    <location>
        <begin position="327"/>
        <end position="476"/>
    </location>
</feature>